<protein>
    <submittedName>
        <fullName evidence="2">Uncharacterized protein</fullName>
    </submittedName>
</protein>
<accession>A0A9Q1KCB2</accession>
<organism evidence="2 3">
    <name type="scientific">Carnegiea gigantea</name>
    <dbReference type="NCBI Taxonomy" id="171969"/>
    <lineage>
        <taxon>Eukaryota</taxon>
        <taxon>Viridiplantae</taxon>
        <taxon>Streptophyta</taxon>
        <taxon>Embryophyta</taxon>
        <taxon>Tracheophyta</taxon>
        <taxon>Spermatophyta</taxon>
        <taxon>Magnoliopsida</taxon>
        <taxon>eudicotyledons</taxon>
        <taxon>Gunneridae</taxon>
        <taxon>Pentapetalae</taxon>
        <taxon>Caryophyllales</taxon>
        <taxon>Cactineae</taxon>
        <taxon>Cactaceae</taxon>
        <taxon>Cactoideae</taxon>
        <taxon>Echinocereeae</taxon>
        <taxon>Carnegiea</taxon>
    </lineage>
</organism>
<dbReference type="PANTHER" id="PTHR37259">
    <property type="entry name" value="OS07G0474300 PROTEIN"/>
    <property type="match status" value="1"/>
</dbReference>
<name>A0A9Q1KCB2_9CARY</name>
<gene>
    <name evidence="2" type="ORF">Cgig2_012756</name>
</gene>
<dbReference type="EMBL" id="JAKOGI010000193">
    <property type="protein sequence ID" value="KAJ8440320.1"/>
    <property type="molecule type" value="Genomic_DNA"/>
</dbReference>
<dbReference type="Proteomes" id="UP001153076">
    <property type="component" value="Unassembled WGS sequence"/>
</dbReference>
<dbReference type="PANTHER" id="PTHR37259:SF2">
    <property type="entry name" value="OS07G0474300 PROTEIN"/>
    <property type="match status" value="1"/>
</dbReference>
<reference evidence="2" key="1">
    <citation type="submission" date="2022-04" db="EMBL/GenBank/DDBJ databases">
        <title>Carnegiea gigantea Genome sequencing and assembly v2.</title>
        <authorList>
            <person name="Copetti D."/>
            <person name="Sanderson M.J."/>
            <person name="Burquez A."/>
            <person name="Wojciechowski M.F."/>
        </authorList>
    </citation>
    <scope>NUCLEOTIDE SEQUENCE</scope>
    <source>
        <strain evidence="2">SGP5-SGP5p</strain>
        <tissue evidence="2">Aerial part</tissue>
    </source>
</reference>
<evidence type="ECO:0000313" key="2">
    <source>
        <dbReference type="EMBL" id="KAJ8440320.1"/>
    </source>
</evidence>
<sequence>MKFDRKPSTYSLMKIRTHHALLPTNTSTPLGSLMKIQMKESEIRPEYNSIFYELRALPGKLGSLSSKNVEFENYTINGGKNYRNIEESQTMIERGRLYEQYSARRNERLRMKQEDPKPVYYPGLWFKFESGKKMNSSPSSPSSGNRTQHLRYALRSMAKRPPHPLPINVEEKMARKTNASGSRRI</sequence>
<proteinExistence type="predicted"/>
<dbReference type="AlphaFoldDB" id="A0A9Q1KCB2"/>
<feature type="region of interest" description="Disordered" evidence="1">
    <location>
        <begin position="158"/>
        <end position="185"/>
    </location>
</feature>
<comment type="caution">
    <text evidence="2">The sequence shown here is derived from an EMBL/GenBank/DDBJ whole genome shotgun (WGS) entry which is preliminary data.</text>
</comment>
<keyword evidence="3" id="KW-1185">Reference proteome</keyword>
<evidence type="ECO:0000313" key="3">
    <source>
        <dbReference type="Proteomes" id="UP001153076"/>
    </source>
</evidence>
<evidence type="ECO:0000256" key="1">
    <source>
        <dbReference type="SAM" id="MobiDB-lite"/>
    </source>
</evidence>
<dbReference type="OrthoDB" id="784446at2759"/>